<evidence type="ECO:0000313" key="3">
    <source>
        <dbReference type="Proteomes" id="UP001221898"/>
    </source>
</evidence>
<evidence type="ECO:0000313" key="2">
    <source>
        <dbReference type="EMBL" id="KAJ8405086.1"/>
    </source>
</evidence>
<feature type="region of interest" description="Disordered" evidence="1">
    <location>
        <begin position="58"/>
        <end position="102"/>
    </location>
</feature>
<evidence type="ECO:0000256" key="1">
    <source>
        <dbReference type="SAM" id="MobiDB-lite"/>
    </source>
</evidence>
<dbReference type="Proteomes" id="UP001221898">
    <property type="component" value="Unassembled WGS sequence"/>
</dbReference>
<protein>
    <submittedName>
        <fullName evidence="2">Uncharacterized protein</fullName>
    </submittedName>
</protein>
<proteinExistence type="predicted"/>
<name>A0AAD7WPX1_9TELE</name>
<organism evidence="2 3">
    <name type="scientific">Aldrovandia affinis</name>
    <dbReference type="NCBI Taxonomy" id="143900"/>
    <lineage>
        <taxon>Eukaryota</taxon>
        <taxon>Metazoa</taxon>
        <taxon>Chordata</taxon>
        <taxon>Craniata</taxon>
        <taxon>Vertebrata</taxon>
        <taxon>Euteleostomi</taxon>
        <taxon>Actinopterygii</taxon>
        <taxon>Neopterygii</taxon>
        <taxon>Teleostei</taxon>
        <taxon>Notacanthiformes</taxon>
        <taxon>Halosauridae</taxon>
        <taxon>Aldrovandia</taxon>
    </lineage>
</organism>
<dbReference type="AlphaFoldDB" id="A0AAD7WPX1"/>
<reference evidence="2" key="1">
    <citation type="journal article" date="2023" name="Science">
        <title>Genome structures resolve the early diversification of teleost fishes.</title>
        <authorList>
            <person name="Parey E."/>
            <person name="Louis A."/>
            <person name="Montfort J."/>
            <person name="Bouchez O."/>
            <person name="Roques C."/>
            <person name="Iampietro C."/>
            <person name="Lluch J."/>
            <person name="Castinel A."/>
            <person name="Donnadieu C."/>
            <person name="Desvignes T."/>
            <person name="Floi Bucao C."/>
            <person name="Jouanno E."/>
            <person name="Wen M."/>
            <person name="Mejri S."/>
            <person name="Dirks R."/>
            <person name="Jansen H."/>
            <person name="Henkel C."/>
            <person name="Chen W.J."/>
            <person name="Zahm M."/>
            <person name="Cabau C."/>
            <person name="Klopp C."/>
            <person name="Thompson A.W."/>
            <person name="Robinson-Rechavi M."/>
            <person name="Braasch I."/>
            <person name="Lecointre G."/>
            <person name="Bobe J."/>
            <person name="Postlethwait J.H."/>
            <person name="Berthelot C."/>
            <person name="Roest Crollius H."/>
            <person name="Guiguen Y."/>
        </authorList>
    </citation>
    <scope>NUCLEOTIDE SEQUENCE</scope>
    <source>
        <strain evidence="2">NC1722</strain>
    </source>
</reference>
<keyword evidence="3" id="KW-1185">Reference proteome</keyword>
<dbReference type="EMBL" id="JAINUG010000050">
    <property type="protein sequence ID" value="KAJ8405086.1"/>
    <property type="molecule type" value="Genomic_DNA"/>
</dbReference>
<sequence>MGRGEGHVRKKSVRLSALAHVWKRACQAALPALTPPPRPAKPPPLQRAILSLVIESRSAASHHGRSRNNQQACGEGDSQFRARLPSIKTMLPQNRGIMDGVT</sequence>
<gene>
    <name evidence="2" type="ORF">AAFF_G00330070</name>
</gene>
<accession>A0AAD7WPX1</accession>
<comment type="caution">
    <text evidence="2">The sequence shown here is derived from an EMBL/GenBank/DDBJ whole genome shotgun (WGS) entry which is preliminary data.</text>
</comment>